<evidence type="ECO:0000313" key="2">
    <source>
        <dbReference type="EMBL" id="OEJ35368.1"/>
    </source>
</evidence>
<keyword evidence="3" id="KW-1185">Reference proteome</keyword>
<dbReference type="CDD" id="cd00531">
    <property type="entry name" value="NTF2_like"/>
    <property type="match status" value="1"/>
</dbReference>
<dbReference type="Gene3D" id="3.10.450.50">
    <property type="match status" value="1"/>
</dbReference>
<dbReference type="InterPro" id="IPR032710">
    <property type="entry name" value="NTF2-like_dom_sf"/>
</dbReference>
<dbReference type="Proteomes" id="UP000095705">
    <property type="component" value="Unassembled WGS sequence"/>
</dbReference>
<dbReference type="OrthoDB" id="2599042at2"/>
<dbReference type="RefSeq" id="WP_069923551.1">
    <property type="nucleotide sequence ID" value="NZ_MEHK01000001.1"/>
</dbReference>
<feature type="domain" description="SnoaL-like" evidence="1">
    <location>
        <begin position="11"/>
        <end position="133"/>
    </location>
</feature>
<comment type="caution">
    <text evidence="2">The sequence shown here is derived from an EMBL/GenBank/DDBJ whole genome shotgun (WGS) entry which is preliminary data.</text>
</comment>
<name>A0A1E5Q0E0_9ACTN</name>
<accession>A0A1E5Q0E0</accession>
<sequence length="156" mass="17420">MDSQILNTEIRTLADRAEITDLFDRYLRSLDDREFDESWAASFFTEEASTATPAGHVRGRNAVLENVRTALRLFNRTVHFGSNYVIEVDGDRATLRGNQLSTHVLAGQGGLFLSGGRTDNELVRTADGWRLHRADLNITWTQGNPPVLPPELIGPK</sequence>
<organism evidence="2 3">
    <name type="scientific">Streptomyces subrutilus</name>
    <dbReference type="NCBI Taxonomy" id="36818"/>
    <lineage>
        <taxon>Bacteria</taxon>
        <taxon>Bacillati</taxon>
        <taxon>Actinomycetota</taxon>
        <taxon>Actinomycetes</taxon>
        <taxon>Kitasatosporales</taxon>
        <taxon>Streptomycetaceae</taxon>
        <taxon>Streptomyces</taxon>
    </lineage>
</organism>
<evidence type="ECO:0000313" key="3">
    <source>
        <dbReference type="Proteomes" id="UP000095705"/>
    </source>
</evidence>
<gene>
    <name evidence="2" type="ORF">BGK67_00730</name>
</gene>
<dbReference type="STRING" id="36818.BGK67_00730"/>
<reference evidence="2 3" key="1">
    <citation type="submission" date="2016-08" db="EMBL/GenBank/DDBJ databases">
        <title>The complete genome of Streptomyces subrutilus 10-1-1.</title>
        <authorList>
            <person name="Chen X."/>
        </authorList>
    </citation>
    <scope>NUCLEOTIDE SEQUENCE [LARGE SCALE GENOMIC DNA]</scope>
    <source>
        <strain evidence="2 3">10-1-1</strain>
    </source>
</reference>
<evidence type="ECO:0000259" key="1">
    <source>
        <dbReference type="Pfam" id="PF13577"/>
    </source>
</evidence>
<dbReference type="AlphaFoldDB" id="A0A1E5Q0E0"/>
<dbReference type="SUPFAM" id="SSF54427">
    <property type="entry name" value="NTF2-like"/>
    <property type="match status" value="1"/>
</dbReference>
<protein>
    <recommendedName>
        <fullName evidence="1">SnoaL-like domain-containing protein</fullName>
    </recommendedName>
</protein>
<dbReference type="Pfam" id="PF13577">
    <property type="entry name" value="SnoaL_4"/>
    <property type="match status" value="1"/>
</dbReference>
<proteinExistence type="predicted"/>
<dbReference type="InterPro" id="IPR037401">
    <property type="entry name" value="SnoaL-like"/>
</dbReference>
<dbReference type="EMBL" id="MEHK01000001">
    <property type="protein sequence ID" value="OEJ35368.1"/>
    <property type="molecule type" value="Genomic_DNA"/>
</dbReference>